<dbReference type="Gene3D" id="3.20.20.370">
    <property type="entry name" value="Glycoside hydrolase/deacetylase"/>
    <property type="match status" value="1"/>
</dbReference>
<evidence type="ECO:0000256" key="2">
    <source>
        <dbReference type="ARBA" id="ARBA00022723"/>
    </source>
</evidence>
<evidence type="ECO:0000256" key="8">
    <source>
        <dbReference type="SAM" id="SignalP"/>
    </source>
</evidence>
<organism evidence="10 11">
    <name type="scientific">Pyricularia grisea</name>
    <name type="common">Crabgrass-specific blast fungus</name>
    <name type="synonym">Magnaporthe grisea</name>
    <dbReference type="NCBI Taxonomy" id="148305"/>
    <lineage>
        <taxon>Eukaryota</taxon>
        <taxon>Fungi</taxon>
        <taxon>Dikarya</taxon>
        <taxon>Ascomycota</taxon>
        <taxon>Pezizomycotina</taxon>
        <taxon>Sordariomycetes</taxon>
        <taxon>Sordariomycetidae</taxon>
        <taxon>Magnaporthales</taxon>
        <taxon>Pyriculariaceae</taxon>
        <taxon>Pyricularia</taxon>
    </lineage>
</organism>
<keyword evidence="6" id="KW-0170">Cobalt</keyword>
<name>A0A6P8B1G6_PYRGI</name>
<dbReference type="GO" id="GO:0016810">
    <property type="term" value="F:hydrolase activity, acting on carbon-nitrogen (but not peptide) bonds"/>
    <property type="evidence" value="ECO:0007669"/>
    <property type="project" value="InterPro"/>
</dbReference>
<keyword evidence="10" id="KW-1185">Reference proteome</keyword>
<dbReference type="Pfam" id="PF01522">
    <property type="entry name" value="Polysacc_deac_1"/>
    <property type="match status" value="1"/>
</dbReference>
<dbReference type="InterPro" id="IPR011330">
    <property type="entry name" value="Glyco_hydro/deAcase_b/a-brl"/>
</dbReference>
<dbReference type="KEGG" id="pgri:PgNI_07357"/>
<feature type="compositionally biased region" description="Low complexity" evidence="7">
    <location>
        <begin position="283"/>
        <end position="341"/>
    </location>
</feature>
<evidence type="ECO:0000313" key="11">
    <source>
        <dbReference type="RefSeq" id="XP_030980889.1"/>
    </source>
</evidence>
<feature type="chain" id="PRO_5027657844" description="NodB homology domain-containing protein" evidence="8">
    <location>
        <begin position="21"/>
        <end position="368"/>
    </location>
</feature>
<dbReference type="Proteomes" id="UP000515153">
    <property type="component" value="Unplaced"/>
</dbReference>
<sequence length="368" mass="38653">MPSSTASVFTVSLLATIATASPFAEQQPAARLNTRDMARPKFSNVPYGQQLKSCVQPNMIALTFDDGPGMYTSHVLDLLEKAGNLKATFFLNGKNGQNGMEITAVSSVVKQMMNAGHQVGSHSYSHKNFDQISADEQAQELLRNEDAFVNLIGVVPTYFRPPYTACGATCLATAGNLAYHVTDYDLDTKDYEGNLEASKNRFQDGMSQAPKSWVVLSHDIHELTANTFTPFMIDTAKAKGYKFVTIGECMGDPKENWYRDPTTGRAVAALGSSNNVKPHAPDSSSVASTTGASTTAGSMSSSRATSTPSAVGTGNNSSANSNASSTNSAGSPSSTTAAPSNEGAASRMGFGSLLASVVCGATLFAVLM</sequence>
<evidence type="ECO:0000256" key="6">
    <source>
        <dbReference type="ARBA" id="ARBA00023285"/>
    </source>
</evidence>
<dbReference type="GO" id="GO:0046872">
    <property type="term" value="F:metal ion binding"/>
    <property type="evidence" value="ECO:0007669"/>
    <property type="project" value="UniProtKB-KW"/>
</dbReference>
<evidence type="ECO:0000256" key="3">
    <source>
        <dbReference type="ARBA" id="ARBA00022729"/>
    </source>
</evidence>
<dbReference type="GO" id="GO:0005975">
    <property type="term" value="P:carbohydrate metabolic process"/>
    <property type="evidence" value="ECO:0007669"/>
    <property type="project" value="InterPro"/>
</dbReference>
<dbReference type="PROSITE" id="PS51677">
    <property type="entry name" value="NODB"/>
    <property type="match status" value="1"/>
</dbReference>
<accession>A0A6P8B1G6</accession>
<dbReference type="InterPro" id="IPR002509">
    <property type="entry name" value="NODB_dom"/>
</dbReference>
<dbReference type="PANTHER" id="PTHR46471">
    <property type="entry name" value="CHITIN DEACETYLASE"/>
    <property type="match status" value="1"/>
</dbReference>
<keyword evidence="4" id="KW-0378">Hydrolase</keyword>
<dbReference type="PANTHER" id="PTHR46471:SF4">
    <property type="entry name" value="CHITIN DEACETYLASE"/>
    <property type="match status" value="1"/>
</dbReference>
<comment type="cofactor">
    <cofactor evidence="1">
        <name>Co(2+)</name>
        <dbReference type="ChEBI" id="CHEBI:48828"/>
    </cofactor>
</comment>
<dbReference type="RefSeq" id="XP_030980889.1">
    <property type="nucleotide sequence ID" value="XM_031127370.1"/>
</dbReference>
<feature type="region of interest" description="Disordered" evidence="7">
    <location>
        <begin position="272"/>
        <end position="343"/>
    </location>
</feature>
<dbReference type="GeneID" id="41962279"/>
<dbReference type="SUPFAM" id="SSF88713">
    <property type="entry name" value="Glycoside hydrolase/deacetylase"/>
    <property type="match status" value="1"/>
</dbReference>
<evidence type="ECO:0000313" key="10">
    <source>
        <dbReference type="Proteomes" id="UP000515153"/>
    </source>
</evidence>
<feature type="domain" description="NodB homology" evidence="9">
    <location>
        <begin position="58"/>
        <end position="244"/>
    </location>
</feature>
<evidence type="ECO:0000256" key="5">
    <source>
        <dbReference type="ARBA" id="ARBA00023277"/>
    </source>
</evidence>
<reference evidence="11" key="3">
    <citation type="submission" date="2025-08" db="UniProtKB">
        <authorList>
            <consortium name="RefSeq"/>
        </authorList>
    </citation>
    <scope>IDENTIFICATION</scope>
    <source>
        <strain evidence="11">NI907</strain>
    </source>
</reference>
<dbReference type="CDD" id="cd10951">
    <property type="entry name" value="CE4_ClCDA_like"/>
    <property type="match status" value="1"/>
</dbReference>
<gene>
    <name evidence="11" type="ORF">PgNI_07357</name>
</gene>
<evidence type="ECO:0000256" key="4">
    <source>
        <dbReference type="ARBA" id="ARBA00022801"/>
    </source>
</evidence>
<feature type="signal peptide" evidence="8">
    <location>
        <begin position="1"/>
        <end position="20"/>
    </location>
</feature>
<dbReference type="AlphaFoldDB" id="A0A6P8B1G6"/>
<evidence type="ECO:0000259" key="9">
    <source>
        <dbReference type="PROSITE" id="PS51677"/>
    </source>
</evidence>
<evidence type="ECO:0000256" key="1">
    <source>
        <dbReference type="ARBA" id="ARBA00001941"/>
    </source>
</evidence>
<keyword evidence="2" id="KW-0479">Metal-binding</keyword>
<keyword evidence="5" id="KW-0119">Carbohydrate metabolism</keyword>
<proteinExistence type="predicted"/>
<reference evidence="11" key="1">
    <citation type="journal article" date="2019" name="Mol. Biol. Evol.">
        <title>Blast fungal genomes show frequent chromosomal changes, gene gains and losses, and effector gene turnover.</title>
        <authorList>
            <person name="Gomez Luciano L.B."/>
            <person name="Jason Tsai I."/>
            <person name="Chuma I."/>
            <person name="Tosa Y."/>
            <person name="Chen Y.H."/>
            <person name="Li J.Y."/>
            <person name="Li M.Y."/>
            <person name="Jade Lu M.Y."/>
            <person name="Nakayashiki H."/>
            <person name="Li W.H."/>
        </authorList>
    </citation>
    <scope>NUCLEOTIDE SEQUENCE</scope>
    <source>
        <strain evidence="11">NI907</strain>
    </source>
</reference>
<evidence type="ECO:0000256" key="7">
    <source>
        <dbReference type="SAM" id="MobiDB-lite"/>
    </source>
</evidence>
<reference evidence="11" key="2">
    <citation type="submission" date="2019-10" db="EMBL/GenBank/DDBJ databases">
        <authorList>
            <consortium name="NCBI Genome Project"/>
        </authorList>
    </citation>
    <scope>NUCLEOTIDE SEQUENCE</scope>
    <source>
        <strain evidence="11">NI907</strain>
    </source>
</reference>
<protein>
    <recommendedName>
        <fullName evidence="9">NodB homology domain-containing protein</fullName>
    </recommendedName>
</protein>
<keyword evidence="3 8" id="KW-0732">Signal</keyword>